<feature type="compositionally biased region" description="Low complexity" evidence="6">
    <location>
        <begin position="175"/>
        <end position="208"/>
    </location>
</feature>
<evidence type="ECO:0000259" key="8">
    <source>
        <dbReference type="Pfam" id="PF13505"/>
    </source>
</evidence>
<comment type="subcellular location">
    <subcellularLocation>
        <location evidence="1">Cell outer membrane</location>
    </subcellularLocation>
</comment>
<comment type="similarity">
    <text evidence="5">Belongs to the Omp25/RopB family.</text>
</comment>
<protein>
    <submittedName>
        <fullName evidence="9">Opacity protein and related surface antigens</fullName>
    </submittedName>
</protein>
<evidence type="ECO:0000256" key="6">
    <source>
        <dbReference type="SAM" id="MobiDB-lite"/>
    </source>
</evidence>
<dbReference type="Gene3D" id="2.40.160.20">
    <property type="match status" value="1"/>
</dbReference>
<feature type="compositionally biased region" description="Basic residues" evidence="6">
    <location>
        <begin position="358"/>
        <end position="368"/>
    </location>
</feature>
<evidence type="ECO:0000256" key="3">
    <source>
        <dbReference type="ARBA" id="ARBA00023136"/>
    </source>
</evidence>
<proteinExistence type="inferred from homology"/>
<gene>
    <name evidence="9" type="ORF">NCTC12905_00498</name>
</gene>
<feature type="chain" id="PRO_5019435140" evidence="7">
    <location>
        <begin position="23"/>
        <end position="560"/>
    </location>
</feature>
<sequence length="560" mass="57650">MNTKRLITASIFALISASAAQAADVTVPHQSTPVASSAFVVPNFTWAGFYLGGQVGGLSSKTDISIVGKDKSIPLSKDFSPKLSGFEGGLYVGSNIDLGDNFIFGIDTDLIWSGQKHTKTITIGESNNAEIDNLVARSRRSARSASGVSGGVGGVPRSVSLSPQKAATDAAQASTKPEVPAKPAAAKPATPEQTAAAKLAAPAKSAPEQTAASEGSVRGTAVLPVKSTPAPATEQRAAPKQMGASEASVGKITHLAGKSTSVEAGVSTGTSLGRSASVSSLAQTPPTKPAAAKPADSAAPVSGGAERSPLTLARSAPVENSTQTSLEKPAQAEHANSGGNRVSHSLSRGASNGAGHSSHPHGAPHRVGHGAGTNSHGANPHSVGANPRASNPHGNSHGTNSAAGRSAQASDKNANSVYGVEQMRKVVSELGLERDSEVETLSHTLKQNWSGATRVRIGFAADRFMPYVAGGIAYVQLQDTVSISLKKEDGRVVSSKNLTDETKTMIGYTVGGGVDFAMLDNVIVRAEYRYSDFGKKKFAKEKIEMKYTTNDFRVGVAYKF</sequence>
<evidence type="ECO:0000256" key="4">
    <source>
        <dbReference type="ARBA" id="ARBA00023237"/>
    </source>
</evidence>
<feature type="compositionally biased region" description="Polar residues" evidence="6">
    <location>
        <begin position="388"/>
        <end position="416"/>
    </location>
</feature>
<dbReference type="PANTHER" id="PTHR34001">
    <property type="entry name" value="BLL7405 PROTEIN"/>
    <property type="match status" value="1"/>
</dbReference>
<dbReference type="Proteomes" id="UP000274201">
    <property type="component" value="Chromosome"/>
</dbReference>
<keyword evidence="3" id="KW-0472">Membrane</keyword>
<dbReference type="SUPFAM" id="SSF56925">
    <property type="entry name" value="OMPA-like"/>
    <property type="match status" value="2"/>
</dbReference>
<dbReference type="RefSeq" id="WP_126602547.1">
    <property type="nucleotide sequence ID" value="NZ_LR134529.1"/>
</dbReference>
<feature type="compositionally biased region" description="Polar residues" evidence="6">
    <location>
        <begin position="337"/>
        <end position="350"/>
    </location>
</feature>
<dbReference type="InterPro" id="IPR011250">
    <property type="entry name" value="OMP/PagP_B-barrel"/>
</dbReference>
<feature type="region of interest" description="Disordered" evidence="6">
    <location>
        <begin position="264"/>
        <end position="417"/>
    </location>
</feature>
<dbReference type="InterPro" id="IPR051692">
    <property type="entry name" value="OMP-like"/>
</dbReference>
<feature type="domain" description="Outer membrane protein beta-barrel" evidence="8">
    <location>
        <begin position="334"/>
        <end position="560"/>
    </location>
</feature>
<evidence type="ECO:0000256" key="7">
    <source>
        <dbReference type="SAM" id="SignalP"/>
    </source>
</evidence>
<evidence type="ECO:0000256" key="2">
    <source>
        <dbReference type="ARBA" id="ARBA00022729"/>
    </source>
</evidence>
<dbReference type="PANTHER" id="PTHR34001:SF3">
    <property type="entry name" value="BLL7405 PROTEIN"/>
    <property type="match status" value="1"/>
</dbReference>
<keyword evidence="2 7" id="KW-0732">Signal</keyword>
<keyword evidence="4" id="KW-0998">Cell outer membrane</keyword>
<feature type="region of interest" description="Disordered" evidence="6">
    <location>
        <begin position="142"/>
        <end position="248"/>
    </location>
</feature>
<evidence type="ECO:0000256" key="1">
    <source>
        <dbReference type="ARBA" id="ARBA00004442"/>
    </source>
</evidence>
<reference evidence="9 10" key="1">
    <citation type="submission" date="2018-12" db="EMBL/GenBank/DDBJ databases">
        <authorList>
            <consortium name="Pathogen Informatics"/>
        </authorList>
    </citation>
    <scope>NUCLEOTIDE SEQUENCE [LARGE SCALE GENOMIC DNA]</scope>
    <source>
        <strain evidence="9 10">NCTC12905</strain>
    </source>
</reference>
<evidence type="ECO:0000313" key="10">
    <source>
        <dbReference type="Proteomes" id="UP000274201"/>
    </source>
</evidence>
<dbReference type="AlphaFoldDB" id="A0A448V4Z8"/>
<dbReference type="OrthoDB" id="9815357at2"/>
<dbReference type="EMBL" id="LR134529">
    <property type="protein sequence ID" value="VEJ44855.1"/>
    <property type="molecule type" value="Genomic_DNA"/>
</dbReference>
<evidence type="ECO:0000256" key="5">
    <source>
        <dbReference type="ARBA" id="ARBA00038306"/>
    </source>
</evidence>
<accession>A0A448V4Z8</accession>
<dbReference type="InterPro" id="IPR027385">
    <property type="entry name" value="Beta-barrel_OMP"/>
</dbReference>
<name>A0A448V4Z8_BARVI</name>
<feature type="compositionally biased region" description="Polar residues" evidence="6">
    <location>
        <begin position="264"/>
        <end position="281"/>
    </location>
</feature>
<dbReference type="GO" id="GO:0009279">
    <property type="term" value="C:cell outer membrane"/>
    <property type="evidence" value="ECO:0007669"/>
    <property type="project" value="UniProtKB-SubCell"/>
</dbReference>
<dbReference type="Pfam" id="PF13505">
    <property type="entry name" value="OMP_b-brl"/>
    <property type="match status" value="1"/>
</dbReference>
<feature type="signal peptide" evidence="7">
    <location>
        <begin position="1"/>
        <end position="22"/>
    </location>
</feature>
<organism evidence="9 10">
    <name type="scientific">Bartonella vinsonii</name>
    <name type="common">Rochalimaea vinsonii</name>
    <dbReference type="NCBI Taxonomy" id="33047"/>
    <lineage>
        <taxon>Bacteria</taxon>
        <taxon>Pseudomonadati</taxon>
        <taxon>Pseudomonadota</taxon>
        <taxon>Alphaproteobacteria</taxon>
        <taxon>Hyphomicrobiales</taxon>
        <taxon>Bartonellaceae</taxon>
        <taxon>Bartonella</taxon>
    </lineage>
</organism>
<feature type="compositionally biased region" description="Low complexity" evidence="6">
    <location>
        <begin position="282"/>
        <end position="300"/>
    </location>
</feature>
<evidence type="ECO:0000313" key="9">
    <source>
        <dbReference type="EMBL" id="VEJ44855.1"/>
    </source>
</evidence>